<dbReference type="KEGG" id="vg:80534455"/>
<dbReference type="Proteomes" id="UP000593702">
    <property type="component" value="Segment"/>
</dbReference>
<dbReference type="Gene3D" id="1.10.620.20">
    <property type="entry name" value="Ribonucleotide Reductase, subunit A"/>
    <property type="match status" value="1"/>
</dbReference>
<evidence type="ECO:0000313" key="5">
    <source>
        <dbReference type="EMBL" id="AKS26322.1"/>
    </source>
</evidence>
<dbReference type="PANTHER" id="PTHR23409:SF18">
    <property type="entry name" value="RIBONUCLEOSIDE-DIPHOSPHATE REDUCTASE SUBUNIT M2"/>
    <property type="match status" value="1"/>
</dbReference>
<dbReference type="PANTHER" id="PTHR23409">
    <property type="entry name" value="RIBONUCLEOSIDE-DIPHOSPHATE REDUCTASE SMALL CHAIN"/>
    <property type="match status" value="1"/>
</dbReference>
<feature type="transmembrane region" description="Helical" evidence="4">
    <location>
        <begin position="168"/>
        <end position="189"/>
    </location>
</feature>
<dbReference type="InterPro" id="IPR000358">
    <property type="entry name" value="RNR_small_fam"/>
</dbReference>
<dbReference type="InterPro" id="IPR009078">
    <property type="entry name" value="Ferritin-like_SF"/>
</dbReference>
<organism evidence="5 6">
    <name type="scientific">Diachasmimorpha longicaudata entomopoxvirus</name>
    <dbReference type="NCBI Taxonomy" id="109981"/>
    <lineage>
        <taxon>Viruses</taxon>
        <taxon>Varidnaviria</taxon>
        <taxon>Bamfordvirae</taxon>
        <taxon>Nucleocytoviricota</taxon>
        <taxon>Pokkesviricetes</taxon>
        <taxon>Chitovirales</taxon>
        <taxon>Poxviridae</taxon>
        <taxon>Entomopoxvirinae</taxon>
        <taxon>Epsilonentomopoxvirus</taxon>
        <taxon>Epsilonentomopoxvirus dlongicaudata</taxon>
        <taxon>Diachasmimorpha entomopoxvirus</taxon>
    </lineage>
</organism>
<dbReference type="InterPro" id="IPR012348">
    <property type="entry name" value="RNR-like"/>
</dbReference>
<dbReference type="UniPathway" id="UPA00326"/>
<sequence length="333" mass="39483">MSEFRPINETIQEDVVIMNFFKQQQQQFWTVEEIPYDENDQKEFKNLPKPEQEIIKTILLFFTKADKLVIDALDDFVQKVPYQSAQYYYKAQIYIEAIHDMTYKKSALMYSESFDEFRQNNEKFENLISDYRNNPNSSNSSDPIMRAALLKLKMFADFKNQDNTAYQLATLFLLEALAFNPFFVILSSYRKNNKGVKYLVEINDFILKDEHIHAVFGMTLYRDYLQKKLPVEEFMTLLDKVVETEIRVLDEIFPKDLVINGFTAEHLGNYVKFLANDICKFLGYDSYYKEKLDFPNKFQQVEFSSNTNQFERTAAYVVKSEFVPLDFVLSHFK</sequence>
<evidence type="ECO:0000256" key="2">
    <source>
        <dbReference type="ARBA" id="ARBA00023116"/>
    </source>
</evidence>
<dbReference type="Pfam" id="PF00268">
    <property type="entry name" value="Ribonuc_red_sm"/>
    <property type="match status" value="1"/>
</dbReference>
<dbReference type="GO" id="GO:0004748">
    <property type="term" value="F:ribonucleoside-diphosphate reductase activity, thioredoxin disulfide as acceptor"/>
    <property type="evidence" value="ECO:0007669"/>
    <property type="project" value="UniProtKB-EC"/>
</dbReference>
<evidence type="ECO:0000256" key="3">
    <source>
        <dbReference type="ARBA" id="ARBA00025523"/>
    </source>
</evidence>
<dbReference type="GO" id="GO:0009263">
    <property type="term" value="P:deoxyribonucleotide biosynthetic process"/>
    <property type="evidence" value="ECO:0007669"/>
    <property type="project" value="UniProtKB-KW"/>
</dbReference>
<protein>
    <recommendedName>
        <fullName evidence="1">ribonucleoside-diphosphate reductase</fullName>
        <ecNumber evidence="1">1.17.4.1</ecNumber>
    </recommendedName>
</protein>
<dbReference type="EC" id="1.17.4.1" evidence="1"/>
<gene>
    <name evidence="5" type="primary">RNRS</name>
    <name evidence="5" type="ORF">DLEV_031</name>
</gene>
<evidence type="ECO:0000313" key="6">
    <source>
        <dbReference type="Proteomes" id="UP000593702"/>
    </source>
</evidence>
<keyword evidence="6" id="KW-1185">Reference proteome</keyword>
<keyword evidence="4" id="KW-0472">Membrane</keyword>
<keyword evidence="4" id="KW-1133">Transmembrane helix</keyword>
<comment type="function">
    <text evidence="3">Ribonucleoside-diphosphate reductase holoenzyme provides the precursors necessary for viral DNA synthesis. Allows virus growth in non-dividing cells. Catalyzes the biosynthesis of deoxyribonucleotides from the corresponding ribonucleotides.</text>
</comment>
<dbReference type="RefSeq" id="YP_010796778.1">
    <property type="nucleotide sequence ID" value="NC_076102.1"/>
</dbReference>
<dbReference type="GeneID" id="80534455"/>
<proteinExistence type="predicted"/>
<evidence type="ECO:0000256" key="4">
    <source>
        <dbReference type="SAM" id="Phobius"/>
    </source>
</evidence>
<reference evidence="5 6" key="1">
    <citation type="submission" date="2015-04" db="EMBL/GenBank/DDBJ databases">
        <title>Diachasmimorpha longicaudata entomopoxvirus genome.</title>
        <authorList>
            <person name="Coffman K.A."/>
            <person name="Burke G.R."/>
        </authorList>
    </citation>
    <scope>NUCLEOTIDE SEQUENCE [LARGE SCALE GENOMIC DNA]</scope>
</reference>
<keyword evidence="4" id="KW-0812">Transmembrane</keyword>
<evidence type="ECO:0000256" key="1">
    <source>
        <dbReference type="ARBA" id="ARBA00012274"/>
    </source>
</evidence>
<keyword evidence="2" id="KW-0215">Deoxyribonucleotide synthesis</keyword>
<dbReference type="SUPFAM" id="SSF47240">
    <property type="entry name" value="Ferritin-like"/>
    <property type="match status" value="1"/>
</dbReference>
<accession>A0A7R5WCW6</accession>
<dbReference type="EMBL" id="KR095315">
    <property type="protein sequence ID" value="AKS26322.1"/>
    <property type="molecule type" value="Genomic_DNA"/>
</dbReference>
<name>A0A7R5WCW6_9POXV</name>